<dbReference type="SMART" id="SM00228">
    <property type="entry name" value="PDZ"/>
    <property type="match status" value="2"/>
</dbReference>
<name>A0A9X2L7X9_9PROT</name>
<dbReference type="Gene3D" id="2.30.42.60">
    <property type="match status" value="1"/>
</dbReference>
<dbReference type="PRINTS" id="PR00834">
    <property type="entry name" value="PROTEASES2C"/>
</dbReference>
<comment type="caution">
    <text evidence="5">The sequence shown here is derived from an EMBL/GenBank/DDBJ whole genome shotgun (WGS) entry which is preliminary data.</text>
</comment>
<dbReference type="Gene3D" id="2.40.10.120">
    <property type="match status" value="1"/>
</dbReference>
<dbReference type="InterPro" id="IPR051201">
    <property type="entry name" value="Chloro_Bact_Ser_Proteases"/>
</dbReference>
<keyword evidence="2" id="KW-0378">Hydrolase</keyword>
<dbReference type="AlphaFoldDB" id="A0A9X2L7X9"/>
<dbReference type="SUPFAM" id="SSF50156">
    <property type="entry name" value="PDZ domain-like"/>
    <property type="match status" value="2"/>
</dbReference>
<dbReference type="PANTHER" id="PTHR43343:SF3">
    <property type="entry name" value="PROTEASE DO-LIKE 8, CHLOROPLASTIC"/>
    <property type="match status" value="1"/>
</dbReference>
<evidence type="ECO:0000256" key="2">
    <source>
        <dbReference type="ARBA" id="ARBA00022801"/>
    </source>
</evidence>
<evidence type="ECO:0000259" key="4">
    <source>
        <dbReference type="SMART" id="SM00228"/>
    </source>
</evidence>
<accession>A0A9X2L7X9</accession>
<protein>
    <submittedName>
        <fullName evidence="5">Trypsin-like peptidase domain-containing protein</fullName>
    </submittedName>
</protein>
<feature type="chain" id="PRO_5040937090" evidence="3">
    <location>
        <begin position="27"/>
        <end position="440"/>
    </location>
</feature>
<dbReference type="InterPro" id="IPR001478">
    <property type="entry name" value="PDZ"/>
</dbReference>
<dbReference type="Pfam" id="PF13365">
    <property type="entry name" value="Trypsin_2"/>
    <property type="match status" value="1"/>
</dbReference>
<proteinExistence type="predicted"/>
<dbReference type="Gene3D" id="2.30.42.10">
    <property type="match status" value="1"/>
</dbReference>
<dbReference type="GO" id="GO:0006508">
    <property type="term" value="P:proteolysis"/>
    <property type="evidence" value="ECO:0007669"/>
    <property type="project" value="UniProtKB-KW"/>
</dbReference>
<dbReference type="GO" id="GO:0004252">
    <property type="term" value="F:serine-type endopeptidase activity"/>
    <property type="evidence" value="ECO:0007669"/>
    <property type="project" value="InterPro"/>
</dbReference>
<reference evidence="5" key="1">
    <citation type="submission" date="2022-07" db="EMBL/GenBank/DDBJ databases">
        <title>Parvularcula maris sp. nov., an algicidal bacterium isolated from seawater.</title>
        <authorList>
            <person name="Li F."/>
        </authorList>
    </citation>
    <scope>NUCLEOTIDE SEQUENCE</scope>
    <source>
        <strain evidence="5">BGMRC 0090</strain>
    </source>
</reference>
<dbReference type="EMBL" id="JANIBC010000002">
    <property type="protein sequence ID" value="MCQ8184745.1"/>
    <property type="molecule type" value="Genomic_DNA"/>
</dbReference>
<feature type="domain" description="PDZ" evidence="4">
    <location>
        <begin position="349"/>
        <end position="431"/>
    </location>
</feature>
<dbReference type="InterPro" id="IPR036034">
    <property type="entry name" value="PDZ_sf"/>
</dbReference>
<dbReference type="SUPFAM" id="SSF50494">
    <property type="entry name" value="Trypsin-like serine proteases"/>
    <property type="match status" value="1"/>
</dbReference>
<evidence type="ECO:0000313" key="5">
    <source>
        <dbReference type="EMBL" id="MCQ8184745.1"/>
    </source>
</evidence>
<dbReference type="PANTHER" id="PTHR43343">
    <property type="entry name" value="PEPTIDASE S12"/>
    <property type="match status" value="1"/>
</dbReference>
<keyword evidence="6" id="KW-1185">Reference proteome</keyword>
<evidence type="ECO:0000256" key="1">
    <source>
        <dbReference type="ARBA" id="ARBA00022670"/>
    </source>
</evidence>
<evidence type="ECO:0000256" key="3">
    <source>
        <dbReference type="SAM" id="SignalP"/>
    </source>
</evidence>
<feature type="domain" description="PDZ" evidence="4">
    <location>
        <begin position="237"/>
        <end position="320"/>
    </location>
</feature>
<gene>
    <name evidence="5" type="ORF">NOG11_05025</name>
</gene>
<dbReference type="Proteomes" id="UP001142610">
    <property type="component" value="Unassembled WGS sequence"/>
</dbReference>
<keyword evidence="1" id="KW-0645">Protease</keyword>
<dbReference type="InterPro" id="IPR001940">
    <property type="entry name" value="Peptidase_S1C"/>
</dbReference>
<organism evidence="5 6">
    <name type="scientific">Parvularcula maris</name>
    <dbReference type="NCBI Taxonomy" id="2965077"/>
    <lineage>
        <taxon>Bacteria</taxon>
        <taxon>Pseudomonadati</taxon>
        <taxon>Pseudomonadota</taxon>
        <taxon>Alphaproteobacteria</taxon>
        <taxon>Parvularculales</taxon>
        <taxon>Parvularculaceae</taxon>
        <taxon>Parvularcula</taxon>
    </lineage>
</organism>
<evidence type="ECO:0000313" key="6">
    <source>
        <dbReference type="Proteomes" id="UP001142610"/>
    </source>
</evidence>
<keyword evidence="3" id="KW-0732">Signal</keyword>
<dbReference type="InterPro" id="IPR009003">
    <property type="entry name" value="Peptidase_S1_PA"/>
</dbReference>
<feature type="signal peptide" evidence="3">
    <location>
        <begin position="1"/>
        <end position="26"/>
    </location>
</feature>
<dbReference type="Pfam" id="PF13180">
    <property type="entry name" value="PDZ_2"/>
    <property type="match status" value="1"/>
</dbReference>
<dbReference type="RefSeq" id="WP_256618595.1">
    <property type="nucleotide sequence ID" value="NZ_JANIBC010000002.1"/>
</dbReference>
<sequence>MFKDLATAVRLFAAALVIALPIEAAAAPDSFADLVEDVLPSVVNVSSLPPGASLNAEPRALGSGFVVDSRGMIVTNNHVIENAGSNLVVIFGDDRPYRVKVRGTDAETDLAVLEIVDPDRRFNALTFGDSEGMRVGDWVLAIGNPFGLGSSVSAGIVSGQSRDIGAGLYDKFIQTDAAINRGNSGGPLFDRRGRVIGINTVIFSQSGGSVGVGFAVPSELAAPVVGQLIKTGRTTRGYLGAFLDDVDGPTRERLGLKRGAGALVTGIAVSDGPAALAGLQTGDVILRFDDNAISGRRDLTRRIADAPIGEAIPLVVNRGGKRVSLRVTLVTREARMASLSEDSGNVEMAGLKLQTVSADIASRYDLPENIKGVMVTGVANHLTGHSSLQPGDVILEIGWEQAETVETVSERLEKLRDARSGPVKILVRRGDRLFYETLLP</sequence>